<dbReference type="Proteomes" id="UP001597417">
    <property type="component" value="Unassembled WGS sequence"/>
</dbReference>
<reference evidence="3" key="1">
    <citation type="journal article" date="2019" name="Int. J. Syst. Evol. Microbiol.">
        <title>The Global Catalogue of Microorganisms (GCM) 10K type strain sequencing project: providing services to taxonomists for standard genome sequencing and annotation.</title>
        <authorList>
            <consortium name="The Broad Institute Genomics Platform"/>
            <consortium name="The Broad Institute Genome Sequencing Center for Infectious Disease"/>
            <person name="Wu L."/>
            <person name="Ma J."/>
        </authorList>
    </citation>
    <scope>NUCLEOTIDE SEQUENCE [LARGE SCALE GENOMIC DNA]</scope>
    <source>
        <strain evidence="3">CGMCC 4.7645</strain>
    </source>
</reference>
<proteinExistence type="predicted"/>
<dbReference type="EMBL" id="JBHUKR010000017">
    <property type="protein sequence ID" value="MFD2420198.1"/>
    <property type="molecule type" value="Genomic_DNA"/>
</dbReference>
<evidence type="ECO:0000256" key="1">
    <source>
        <dbReference type="SAM" id="MobiDB-lite"/>
    </source>
</evidence>
<organism evidence="2 3">
    <name type="scientific">Amycolatopsis pigmentata</name>
    <dbReference type="NCBI Taxonomy" id="450801"/>
    <lineage>
        <taxon>Bacteria</taxon>
        <taxon>Bacillati</taxon>
        <taxon>Actinomycetota</taxon>
        <taxon>Actinomycetes</taxon>
        <taxon>Pseudonocardiales</taxon>
        <taxon>Pseudonocardiaceae</taxon>
        <taxon>Amycolatopsis</taxon>
    </lineage>
</organism>
<comment type="caution">
    <text evidence="2">The sequence shown here is derived from an EMBL/GenBank/DDBJ whole genome shotgun (WGS) entry which is preliminary data.</text>
</comment>
<feature type="region of interest" description="Disordered" evidence="1">
    <location>
        <begin position="1"/>
        <end position="58"/>
    </location>
</feature>
<evidence type="ECO:0000313" key="2">
    <source>
        <dbReference type="EMBL" id="MFD2420198.1"/>
    </source>
</evidence>
<protein>
    <submittedName>
        <fullName evidence="2">Uncharacterized protein</fullName>
    </submittedName>
</protein>
<evidence type="ECO:0000313" key="3">
    <source>
        <dbReference type="Proteomes" id="UP001597417"/>
    </source>
</evidence>
<keyword evidence="3" id="KW-1185">Reference proteome</keyword>
<dbReference type="RefSeq" id="WP_378268225.1">
    <property type="nucleotide sequence ID" value="NZ_JBHUKR010000017.1"/>
</dbReference>
<gene>
    <name evidence="2" type="ORF">ACFSXZ_28095</name>
</gene>
<name>A0ABW5FYS6_9PSEU</name>
<feature type="compositionally biased region" description="Basic and acidic residues" evidence="1">
    <location>
        <begin position="33"/>
        <end position="51"/>
    </location>
</feature>
<accession>A0ABW5FYS6</accession>
<sequence length="58" mass="6228">MIVLSRGSQDDQSARLFFPLSGRQGAHPSDATRAGKERPVDTIAEARKAAEETAEETA</sequence>